<dbReference type="PANTHER" id="PTHR30508">
    <property type="entry name" value="FES CLUSTER ASSEMBLY PROTEIN SUF"/>
    <property type="match status" value="1"/>
</dbReference>
<name>A0ABS9H4G1_9BACL</name>
<comment type="caution">
    <text evidence="4">The sequence shown here is derived from an EMBL/GenBank/DDBJ whole genome shotgun (WGS) entry which is preliminary data.</text>
</comment>
<dbReference type="NCBIfam" id="TIGR01981">
    <property type="entry name" value="sufD"/>
    <property type="match status" value="1"/>
</dbReference>
<dbReference type="InterPro" id="IPR037284">
    <property type="entry name" value="SUF_FeS_clus_asmbl_SufBD_sf"/>
</dbReference>
<feature type="domain" description="SUF system FeS cluster assembly SufBD core" evidence="2">
    <location>
        <begin position="179"/>
        <end position="412"/>
    </location>
</feature>
<protein>
    <submittedName>
        <fullName evidence="4">Fe-S cluster assembly protein SufD</fullName>
    </submittedName>
</protein>
<evidence type="ECO:0000313" key="4">
    <source>
        <dbReference type="EMBL" id="MCF6138565.1"/>
    </source>
</evidence>
<proteinExistence type="inferred from homology"/>
<feature type="domain" description="SUF system FeS cluster assembly SufBD N-terminal" evidence="3">
    <location>
        <begin position="109"/>
        <end position="175"/>
    </location>
</feature>
<dbReference type="PANTHER" id="PTHR30508:SF1">
    <property type="entry name" value="UPF0051 PROTEIN ABCI8, CHLOROPLASTIC-RELATED"/>
    <property type="match status" value="1"/>
</dbReference>
<evidence type="ECO:0000313" key="5">
    <source>
        <dbReference type="Proteomes" id="UP001649381"/>
    </source>
</evidence>
<dbReference type="InterPro" id="IPR055346">
    <property type="entry name" value="Fe-S_cluster_assembly_SufBD"/>
</dbReference>
<gene>
    <name evidence="4" type="primary">sufD</name>
    <name evidence="4" type="ORF">L2716_12580</name>
</gene>
<dbReference type="InterPro" id="IPR011542">
    <property type="entry name" value="SUF_FeS_clus_asmbl_SufD"/>
</dbReference>
<evidence type="ECO:0000259" key="3">
    <source>
        <dbReference type="Pfam" id="PF19295"/>
    </source>
</evidence>
<comment type="similarity">
    <text evidence="1">Belongs to the iron-sulfur cluster assembly SufBD family.</text>
</comment>
<dbReference type="Pfam" id="PF01458">
    <property type="entry name" value="SUFBD_core"/>
    <property type="match status" value="1"/>
</dbReference>
<dbReference type="RefSeq" id="WP_236335615.1">
    <property type="nucleotide sequence ID" value="NZ_JAKIJS010000001.1"/>
</dbReference>
<dbReference type="Pfam" id="PF19295">
    <property type="entry name" value="SufBD_N"/>
    <property type="match status" value="1"/>
</dbReference>
<dbReference type="InterPro" id="IPR000825">
    <property type="entry name" value="SUF_FeS_clus_asmbl_SufBD_core"/>
</dbReference>
<dbReference type="SUPFAM" id="SSF101960">
    <property type="entry name" value="Stabilizer of iron transporter SufD"/>
    <property type="match status" value="1"/>
</dbReference>
<reference evidence="4 5" key="1">
    <citation type="submission" date="2022-01" db="EMBL/GenBank/DDBJ databases">
        <title>Alkalihalobacillus sp. EGI L200015, a novel bacterium isolated from a salt lake sediment.</title>
        <authorList>
            <person name="Gao L."/>
            <person name="Fang B.-Z."/>
            <person name="Li W.-J."/>
        </authorList>
    </citation>
    <scope>NUCLEOTIDE SEQUENCE [LARGE SCALE GENOMIC DNA]</scope>
    <source>
        <strain evidence="4 5">KCTC 12718</strain>
    </source>
</reference>
<accession>A0ABS9H4G1</accession>
<sequence>MSVETNETKIAFDQSYVSDFSNQRNEPKWLTDLRLRGLELAESLPMPKPEKTKIDKWNFTQFQHIVKASEVNSADDLPEYILNLIGKEDRTENFIIQRNSTPAFRQVSQELQDKGVIFTDIATAVQEHSELVEKYFMNQAVSVDEHRLTALHAALLNGGVFVYVPKNVEIEVPLQSVFVQEDAEAALFNHVLVVAEDNSSVTYVENYLSHSDDQQSVANIVAEVYAGPNARVQFGAVDNFAKGVTTYVNRRGHVERDGKIEWSLGQMNDGNTISDNTTNLVGDGSYADTKTVSIGRGDQKQNFVIRVNQWGKQSDAQLLAHAVMKDNSSAIFNGIAKIEHGATKANSEQTERVLMLSEKARGDANPILLIDEDDVTAGHAASVGRMDPLQMFYLMSRGISKHEAERLVIHGFLAPVVNELPIEGVRKMLTEVIEGKVN</sequence>
<keyword evidence="5" id="KW-1185">Reference proteome</keyword>
<dbReference type="Proteomes" id="UP001649381">
    <property type="component" value="Unassembled WGS sequence"/>
</dbReference>
<evidence type="ECO:0000256" key="1">
    <source>
        <dbReference type="ARBA" id="ARBA00043967"/>
    </source>
</evidence>
<dbReference type="EMBL" id="JAKIJS010000001">
    <property type="protein sequence ID" value="MCF6138565.1"/>
    <property type="molecule type" value="Genomic_DNA"/>
</dbReference>
<organism evidence="4 5">
    <name type="scientific">Pseudalkalibacillus berkeleyi</name>
    <dbReference type="NCBI Taxonomy" id="1069813"/>
    <lineage>
        <taxon>Bacteria</taxon>
        <taxon>Bacillati</taxon>
        <taxon>Bacillota</taxon>
        <taxon>Bacilli</taxon>
        <taxon>Bacillales</taxon>
        <taxon>Fictibacillaceae</taxon>
        <taxon>Pseudalkalibacillus</taxon>
    </lineage>
</organism>
<evidence type="ECO:0000259" key="2">
    <source>
        <dbReference type="Pfam" id="PF01458"/>
    </source>
</evidence>
<dbReference type="InterPro" id="IPR045595">
    <property type="entry name" value="SufBD_N"/>
</dbReference>